<evidence type="ECO:0000313" key="3">
    <source>
        <dbReference type="Proteomes" id="UP000466906"/>
    </source>
</evidence>
<keyword evidence="2" id="KW-0413">Isomerase</keyword>
<dbReference type="CDD" id="cd06558">
    <property type="entry name" value="crotonase-like"/>
    <property type="match status" value="1"/>
</dbReference>
<evidence type="ECO:0000256" key="1">
    <source>
        <dbReference type="ARBA" id="ARBA00005254"/>
    </source>
</evidence>
<dbReference type="GO" id="GO:0016853">
    <property type="term" value="F:isomerase activity"/>
    <property type="evidence" value="ECO:0007669"/>
    <property type="project" value="UniProtKB-KW"/>
</dbReference>
<dbReference type="PANTHER" id="PTHR43802:SF1">
    <property type="entry name" value="IP11341P-RELATED"/>
    <property type="match status" value="1"/>
</dbReference>
<proteinExistence type="inferred from homology"/>
<dbReference type="KEGG" id="malv:MALV_27950"/>
<gene>
    <name evidence="2" type="ORF">MALV_27950</name>
</gene>
<dbReference type="SUPFAM" id="SSF52096">
    <property type="entry name" value="ClpP/crotonase"/>
    <property type="match status" value="1"/>
</dbReference>
<dbReference type="InterPro" id="IPR029045">
    <property type="entry name" value="ClpP/crotonase-like_dom_sf"/>
</dbReference>
<protein>
    <submittedName>
        <fullName evidence="2">Putative enoyl-CoA hydratase/isomerase</fullName>
    </submittedName>
</protein>
<name>A0A6N4US00_9MYCO</name>
<comment type="similarity">
    <text evidence="1">Belongs to the enoyl-CoA hydratase/isomerase family.</text>
</comment>
<dbReference type="AlphaFoldDB" id="A0A6N4US00"/>
<dbReference type="RefSeq" id="WP_163664815.1">
    <property type="nucleotide sequence ID" value="NZ_AP022565.1"/>
</dbReference>
<dbReference type="InterPro" id="IPR014748">
    <property type="entry name" value="Enoyl-CoA_hydra_C"/>
</dbReference>
<accession>A0A6N4US00</accession>
<dbReference type="Proteomes" id="UP000466906">
    <property type="component" value="Chromosome"/>
</dbReference>
<keyword evidence="3" id="KW-1185">Reference proteome</keyword>
<organism evidence="2 3">
    <name type="scientific">Mycolicibacterium alvei</name>
    <dbReference type="NCBI Taxonomy" id="67081"/>
    <lineage>
        <taxon>Bacteria</taxon>
        <taxon>Bacillati</taxon>
        <taxon>Actinomycetota</taxon>
        <taxon>Actinomycetes</taxon>
        <taxon>Mycobacteriales</taxon>
        <taxon>Mycobacteriaceae</taxon>
        <taxon>Mycolicibacterium</taxon>
    </lineage>
</organism>
<sequence>MTGIDTTAVAYSVDAGVATIAFNRPAASNALNRVMKNELLQALSAADRDSSVRAVIITAAGKNFCVGQDLAEHVEALRADPSHAMDTVREHYNPVMQALEAIKVPVVVAVNGACVGAGLGLALGADIRIAGSRAKFGTAFTGIGLAADSALSASLPRLIGASRATAMFLLGDSIDAATAQAWGLVHQVVDDGSLLDVATGLAGRLAEGPTAAFSSVKTLIRDNAVAPLSDILEREAVAQQRLGDSRDHSTAVEAFLAKTKPVFTGR</sequence>
<dbReference type="PANTHER" id="PTHR43802">
    <property type="entry name" value="ENOYL-COA HYDRATASE"/>
    <property type="match status" value="1"/>
</dbReference>
<dbReference type="Gene3D" id="1.10.12.10">
    <property type="entry name" value="Lyase 2-enoyl-coa Hydratase, Chain A, domain 2"/>
    <property type="match status" value="1"/>
</dbReference>
<dbReference type="Pfam" id="PF00378">
    <property type="entry name" value="ECH_1"/>
    <property type="match status" value="1"/>
</dbReference>
<dbReference type="Gene3D" id="3.90.226.10">
    <property type="entry name" value="2-enoyl-CoA Hydratase, Chain A, domain 1"/>
    <property type="match status" value="1"/>
</dbReference>
<dbReference type="EMBL" id="AP022565">
    <property type="protein sequence ID" value="BBX27670.1"/>
    <property type="molecule type" value="Genomic_DNA"/>
</dbReference>
<evidence type="ECO:0000313" key="2">
    <source>
        <dbReference type="EMBL" id="BBX27670.1"/>
    </source>
</evidence>
<reference evidence="2 3" key="1">
    <citation type="journal article" date="2019" name="Emerg. Microbes Infect.">
        <title>Comprehensive subspecies identification of 175 nontuberculous mycobacteria species based on 7547 genomic profiles.</title>
        <authorList>
            <person name="Matsumoto Y."/>
            <person name="Kinjo T."/>
            <person name="Motooka D."/>
            <person name="Nabeya D."/>
            <person name="Jung N."/>
            <person name="Uechi K."/>
            <person name="Horii T."/>
            <person name="Iida T."/>
            <person name="Fujita J."/>
            <person name="Nakamura S."/>
        </authorList>
    </citation>
    <scope>NUCLEOTIDE SEQUENCE [LARGE SCALE GENOMIC DNA]</scope>
    <source>
        <strain evidence="2 3">JCM 12272</strain>
    </source>
</reference>
<dbReference type="InterPro" id="IPR001753">
    <property type="entry name" value="Enoyl-CoA_hydra/iso"/>
</dbReference>